<evidence type="ECO:0000256" key="3">
    <source>
        <dbReference type="ARBA" id="ARBA00022737"/>
    </source>
</evidence>
<evidence type="ECO:0000259" key="8">
    <source>
        <dbReference type="Pfam" id="PF04082"/>
    </source>
</evidence>
<feature type="compositionally biased region" description="Polar residues" evidence="7">
    <location>
        <begin position="96"/>
        <end position="110"/>
    </location>
</feature>
<dbReference type="RefSeq" id="XP_046078039.1">
    <property type="nucleotide sequence ID" value="XM_046209371.1"/>
</dbReference>
<keyword evidence="5" id="KW-0862">Zinc</keyword>
<gene>
    <name evidence="9" type="ORF">BGW36DRAFT_13239</name>
</gene>
<sequence>MTVLNLLAKSRRRTGRSRRENGNATHATRRLGKKTTSVAIFGRTPRRSRLHVKSAPSLMGDSEWQWDRYGAWYLLTPCRDSLIRHARKHSARANRDANTFPLSNEENANHVSIGPGPDHHQSSLPATFGSGFYDSANGAFQNRLNHTDPNGTAFGPLSDVSGPVPDSVANVSSVNLGSGTDETFWMLSSDLYQTLQGFSIPPNLPHDSELSLGASNPGQTLGTIELGRTPSEAPVRAEVWKSVRARWHTRRASDSPPQAQPIGSQNQDQVDEMYRAGLSHRLHPSPHNSTLPSADFLNLCIKLYFSKFHPIFPIIHVSSFRPSSENSLLLLSICSIGALFIGLESAKACGRAIFRGLNKALLTSWETYLFQGSRETLAIAQAITLGQTFGILSGNPNDLFLVESFHGTLIAWSRHAGIFRVKSALDIVDTETSDVESSWRSWIQAEESARVLLALHIQDAKISAIFHHEPLLRHEPERLPRCCPEELFGEPTAARWHEKLMSSKPATSRHTQHSNDTEHVSAPVSSVTSPPLMNSYASLAGIYASISEARASSLSDETACNLQRSLMLWADLWYASTKELEDSCCLMVLWNEAFMFLYADFDLLERVIGREGTSRQEEDIDAARKWTTSFDGKRCAAHAVLVLKHLELMPVGSEPAIHAPLAAFHAGIVVYVHTLLVGPESRPIEFDIPELPVRFSALRRTLGSRTISQGYKIDATTLSALTDLLRRQGHWEISRKFASILEVLLEDITDSGERVCRGQQGTSIL</sequence>
<comment type="subcellular location">
    <subcellularLocation>
        <location evidence="1">Nucleus</location>
    </subcellularLocation>
</comment>
<evidence type="ECO:0000313" key="10">
    <source>
        <dbReference type="Proteomes" id="UP001201262"/>
    </source>
</evidence>
<dbReference type="GO" id="GO:0005634">
    <property type="term" value="C:nucleus"/>
    <property type="evidence" value="ECO:0007669"/>
    <property type="project" value="UniProtKB-SubCell"/>
</dbReference>
<accession>A0AAD4Q697</accession>
<proteinExistence type="predicted"/>
<evidence type="ECO:0000256" key="7">
    <source>
        <dbReference type="SAM" id="MobiDB-lite"/>
    </source>
</evidence>
<evidence type="ECO:0000256" key="1">
    <source>
        <dbReference type="ARBA" id="ARBA00004123"/>
    </source>
</evidence>
<dbReference type="PANTHER" id="PTHR40626">
    <property type="entry name" value="MIP31509P"/>
    <property type="match status" value="1"/>
</dbReference>
<evidence type="ECO:0000256" key="6">
    <source>
        <dbReference type="ARBA" id="ARBA00023242"/>
    </source>
</evidence>
<feature type="domain" description="Xylanolytic transcriptional activator regulatory" evidence="8">
    <location>
        <begin position="301"/>
        <end position="495"/>
    </location>
</feature>
<feature type="region of interest" description="Disordered" evidence="7">
    <location>
        <begin position="9"/>
        <end position="33"/>
    </location>
</feature>
<dbReference type="PANTHER" id="PTHR40626:SF11">
    <property type="entry name" value="ZINC FINGER PROTEIN YPR022C"/>
    <property type="match status" value="1"/>
</dbReference>
<keyword evidence="6" id="KW-0539">Nucleus</keyword>
<comment type="caution">
    <text evidence="9">The sequence shown here is derived from an EMBL/GenBank/DDBJ whole genome shotgun (WGS) entry which is preliminary data.</text>
</comment>
<dbReference type="InterPro" id="IPR007219">
    <property type="entry name" value="XnlR_reg_dom"/>
</dbReference>
<dbReference type="AlphaFoldDB" id="A0AAD4Q697"/>
<evidence type="ECO:0000256" key="4">
    <source>
        <dbReference type="ARBA" id="ARBA00022771"/>
    </source>
</evidence>
<dbReference type="GO" id="GO:0000785">
    <property type="term" value="C:chromatin"/>
    <property type="evidence" value="ECO:0007669"/>
    <property type="project" value="TreeGrafter"/>
</dbReference>
<dbReference type="Pfam" id="PF04082">
    <property type="entry name" value="Fungal_trans"/>
    <property type="match status" value="1"/>
</dbReference>
<dbReference type="InterPro" id="IPR051059">
    <property type="entry name" value="VerF-like"/>
</dbReference>
<evidence type="ECO:0000256" key="2">
    <source>
        <dbReference type="ARBA" id="ARBA00022723"/>
    </source>
</evidence>
<dbReference type="GO" id="GO:0000981">
    <property type="term" value="F:DNA-binding transcription factor activity, RNA polymerase II-specific"/>
    <property type="evidence" value="ECO:0007669"/>
    <property type="project" value="InterPro"/>
</dbReference>
<dbReference type="EMBL" id="JAJTJA010000001">
    <property type="protein sequence ID" value="KAH8705418.1"/>
    <property type="molecule type" value="Genomic_DNA"/>
</dbReference>
<protein>
    <submittedName>
        <fullName evidence="9">Fungal-specific transcription factor domain-containing protein</fullName>
    </submittedName>
</protein>
<dbReference type="GO" id="GO:0000978">
    <property type="term" value="F:RNA polymerase II cis-regulatory region sequence-specific DNA binding"/>
    <property type="evidence" value="ECO:0007669"/>
    <property type="project" value="InterPro"/>
</dbReference>
<dbReference type="GeneID" id="70239658"/>
<name>A0AAD4Q697_9EURO</name>
<organism evidence="9 10">
    <name type="scientific">Talaromyces proteolyticus</name>
    <dbReference type="NCBI Taxonomy" id="1131652"/>
    <lineage>
        <taxon>Eukaryota</taxon>
        <taxon>Fungi</taxon>
        <taxon>Dikarya</taxon>
        <taxon>Ascomycota</taxon>
        <taxon>Pezizomycotina</taxon>
        <taxon>Eurotiomycetes</taxon>
        <taxon>Eurotiomycetidae</taxon>
        <taxon>Eurotiales</taxon>
        <taxon>Trichocomaceae</taxon>
        <taxon>Talaromyces</taxon>
        <taxon>Talaromyces sect. Bacilispori</taxon>
    </lineage>
</organism>
<evidence type="ECO:0000313" key="9">
    <source>
        <dbReference type="EMBL" id="KAH8705418.1"/>
    </source>
</evidence>
<keyword evidence="3" id="KW-0677">Repeat</keyword>
<reference evidence="9" key="1">
    <citation type="submission" date="2021-12" db="EMBL/GenBank/DDBJ databases">
        <title>Convergent genome expansion in fungi linked to evolution of root-endophyte symbiosis.</title>
        <authorList>
            <consortium name="DOE Joint Genome Institute"/>
            <person name="Ke Y.-H."/>
            <person name="Bonito G."/>
            <person name="Liao H.-L."/>
            <person name="Looney B."/>
            <person name="Rojas-Flechas A."/>
            <person name="Nash J."/>
            <person name="Hameed K."/>
            <person name="Schadt C."/>
            <person name="Martin F."/>
            <person name="Crous P.W."/>
            <person name="Miettinen O."/>
            <person name="Magnuson J.K."/>
            <person name="Labbe J."/>
            <person name="Jacobson D."/>
            <person name="Doktycz M.J."/>
            <person name="Veneault-Fourrey C."/>
            <person name="Kuo A."/>
            <person name="Mondo S."/>
            <person name="Calhoun S."/>
            <person name="Riley R."/>
            <person name="Ohm R."/>
            <person name="LaButti K."/>
            <person name="Andreopoulos B."/>
            <person name="Pangilinan J."/>
            <person name="Nolan M."/>
            <person name="Tritt A."/>
            <person name="Clum A."/>
            <person name="Lipzen A."/>
            <person name="Daum C."/>
            <person name="Barry K."/>
            <person name="Grigoriev I.V."/>
            <person name="Vilgalys R."/>
        </authorList>
    </citation>
    <scope>NUCLEOTIDE SEQUENCE</scope>
    <source>
        <strain evidence="9">PMI_201</strain>
    </source>
</reference>
<keyword evidence="4" id="KW-0863">Zinc-finger</keyword>
<dbReference type="GO" id="GO:0008270">
    <property type="term" value="F:zinc ion binding"/>
    <property type="evidence" value="ECO:0007669"/>
    <property type="project" value="UniProtKB-KW"/>
</dbReference>
<feature type="region of interest" description="Disordered" evidence="7">
    <location>
        <begin position="92"/>
        <end position="122"/>
    </location>
</feature>
<evidence type="ECO:0000256" key="5">
    <source>
        <dbReference type="ARBA" id="ARBA00022833"/>
    </source>
</evidence>
<dbReference type="GO" id="GO:0006351">
    <property type="term" value="P:DNA-templated transcription"/>
    <property type="evidence" value="ECO:0007669"/>
    <property type="project" value="InterPro"/>
</dbReference>
<feature type="region of interest" description="Disordered" evidence="7">
    <location>
        <begin position="500"/>
        <end position="526"/>
    </location>
</feature>
<dbReference type="CDD" id="cd12148">
    <property type="entry name" value="fungal_TF_MHR"/>
    <property type="match status" value="1"/>
</dbReference>
<dbReference type="Proteomes" id="UP001201262">
    <property type="component" value="Unassembled WGS sequence"/>
</dbReference>
<keyword evidence="2" id="KW-0479">Metal-binding</keyword>
<keyword evidence="10" id="KW-1185">Reference proteome</keyword>